<organism evidence="2 3">
    <name type="scientific">Natronoglomus mannanivorans</name>
    <dbReference type="NCBI Taxonomy" id="2979990"/>
    <lineage>
        <taxon>Archaea</taxon>
        <taxon>Methanobacteriati</taxon>
        <taxon>Methanobacteriota</taxon>
        <taxon>Stenosarchaea group</taxon>
        <taxon>Halobacteria</taxon>
        <taxon>Halobacteriales</taxon>
        <taxon>Natrialbaceae</taxon>
        <taxon>Natronoglomus</taxon>
    </lineage>
</organism>
<reference evidence="2" key="1">
    <citation type="submission" date="2022-09" db="EMBL/GenBank/DDBJ databases">
        <title>Enrichment on poylsaccharides allowed isolation of novel metabolic and taxonomic groups of Haloarchaea.</title>
        <authorList>
            <person name="Sorokin D.Y."/>
            <person name="Elcheninov A.G."/>
            <person name="Khizhniak T.V."/>
            <person name="Kolganova T.V."/>
            <person name="Kublanov I.V."/>
        </authorList>
    </citation>
    <scope>NUCLEOTIDE SEQUENCE</scope>
    <source>
        <strain evidence="2">AArc-xg1-1</strain>
    </source>
</reference>
<evidence type="ECO:0000313" key="2">
    <source>
        <dbReference type="EMBL" id="MCU4742936.1"/>
    </source>
</evidence>
<name>A0AAP2Z0J5_9EURY</name>
<dbReference type="RefSeq" id="WP_338004744.1">
    <property type="nucleotide sequence ID" value="NZ_JAOPKA010000011.1"/>
</dbReference>
<sequence length="98" mass="10968">MNEDLYANDGVVRRRYEPGQEDASLSNVVLGAIDDHDSGALTRGEQRLYDRIDPDALDTLFREDSDAVVTLQFAFDGMNVSLWCDETVEIRVSDVDSP</sequence>
<comment type="caution">
    <text evidence="2">The sequence shown here is derived from an EMBL/GenBank/DDBJ whole genome shotgun (WGS) entry which is preliminary data.</text>
</comment>
<dbReference type="InterPro" id="IPR040624">
    <property type="entry name" value="HalOD1"/>
</dbReference>
<dbReference type="EMBL" id="JAOPKA010000011">
    <property type="protein sequence ID" value="MCU4742936.1"/>
    <property type="molecule type" value="Genomic_DNA"/>
</dbReference>
<protein>
    <recommendedName>
        <fullName evidence="1">Halobacterial output domain-containing protein</fullName>
    </recommendedName>
</protein>
<dbReference type="Pfam" id="PF18545">
    <property type="entry name" value="HalOD1"/>
    <property type="match status" value="1"/>
</dbReference>
<accession>A0AAP2Z0J5</accession>
<feature type="domain" description="Halobacterial output" evidence="1">
    <location>
        <begin position="23"/>
        <end position="91"/>
    </location>
</feature>
<dbReference type="AlphaFoldDB" id="A0AAP2Z0J5"/>
<dbReference type="Proteomes" id="UP001321018">
    <property type="component" value="Unassembled WGS sequence"/>
</dbReference>
<proteinExistence type="predicted"/>
<evidence type="ECO:0000313" key="3">
    <source>
        <dbReference type="Proteomes" id="UP001321018"/>
    </source>
</evidence>
<gene>
    <name evidence="2" type="ORF">OB960_16230</name>
</gene>
<evidence type="ECO:0000259" key="1">
    <source>
        <dbReference type="Pfam" id="PF18545"/>
    </source>
</evidence>